<accession>A0ABU5ZE42</accession>
<keyword evidence="4" id="KW-1185">Reference proteome</keyword>
<protein>
    <submittedName>
        <fullName evidence="3">Carbohydrate-binding domain-containing protein</fullName>
    </submittedName>
</protein>
<evidence type="ECO:0000256" key="2">
    <source>
        <dbReference type="SAM" id="SignalP"/>
    </source>
</evidence>
<comment type="caution">
    <text evidence="3">The sequence shown here is derived from an EMBL/GenBank/DDBJ whole genome shotgun (WGS) entry which is preliminary data.</text>
</comment>
<feature type="chain" id="PRO_5046668936" evidence="2">
    <location>
        <begin position="23"/>
        <end position="508"/>
    </location>
</feature>
<reference evidence="3 4" key="1">
    <citation type="submission" date="2023-12" db="EMBL/GenBank/DDBJ databases">
        <title>Genomic sequences of Capnocytophaga and Parvimonas strains.</title>
        <authorList>
            <person name="Watt R.M."/>
            <person name="Wang M."/>
            <person name="Yang T."/>
            <person name="Tong W.M."/>
        </authorList>
    </citation>
    <scope>NUCLEOTIDE SEQUENCE [LARGE SCALE GENOMIC DNA]</scope>
    <source>
        <strain evidence="3 4">CCUG 13096</strain>
    </source>
</reference>
<dbReference type="PROSITE" id="PS51257">
    <property type="entry name" value="PROKAR_LIPOPROTEIN"/>
    <property type="match status" value="1"/>
</dbReference>
<evidence type="ECO:0000313" key="4">
    <source>
        <dbReference type="Proteomes" id="UP001311730"/>
    </source>
</evidence>
<keyword evidence="2" id="KW-0732">Signal</keyword>
<dbReference type="Proteomes" id="UP001311730">
    <property type="component" value="Unassembled WGS sequence"/>
</dbReference>
<dbReference type="Pfam" id="PF14262">
    <property type="entry name" value="Cthe_2159"/>
    <property type="match status" value="1"/>
</dbReference>
<dbReference type="EMBL" id="JAYKBW010000012">
    <property type="protein sequence ID" value="MEB3075801.1"/>
    <property type="molecule type" value="Genomic_DNA"/>
</dbReference>
<feature type="region of interest" description="Disordered" evidence="1">
    <location>
        <begin position="27"/>
        <end position="71"/>
    </location>
</feature>
<feature type="signal peptide" evidence="2">
    <location>
        <begin position="1"/>
        <end position="22"/>
    </location>
</feature>
<evidence type="ECO:0000313" key="3">
    <source>
        <dbReference type="EMBL" id="MEB3075801.1"/>
    </source>
</evidence>
<evidence type="ECO:0000256" key="1">
    <source>
        <dbReference type="SAM" id="MobiDB-lite"/>
    </source>
</evidence>
<name>A0ABU5ZE42_9FLAO</name>
<dbReference type="RefSeq" id="WP_323983935.1">
    <property type="nucleotide sequence ID" value="NZ_JAYKBW010000012.1"/>
</dbReference>
<gene>
    <name evidence="3" type="ORF">VJJ08_10925</name>
</gene>
<dbReference type="InterPro" id="IPR025584">
    <property type="entry name" value="Cthe_2159"/>
</dbReference>
<sequence length="508" mass="54783">MKKHLLSCLTALFISLSIISCSNDIDDRIPKKRSTPTPETPATEKEIHITPLTDSAAAPQGGQQRGEDPSDQLSIYTFDQQVMITFSEGNVQVVGTPNITVRKDQAHLSISSAAQNVEYVLSGSASNGSFSLSSAHPYKLTLRNLSLTNENTVISLSNNSKAFVNIPTGTTNVLTNSISYSDNDNTAVLYSLGSLILTGEGNLSLLGQNTSGIVCQSSLRTTLSSQANLSVKVKKDGIRSKTAYIGDGGSLVVDTQENDGLGNAIVVTNGYVIINDGNYTLKAKNNALMASLTQRETDPFITINGGTFSISAWAKGIVSPSIVTFSNAKIDLNSIDTGVYGGKGIYINKGLYDFESTSENTLESELLVTLTAGRTFLKSLGSKTPINVPPTGVFEITGGSLLATGGKPEQKAALKEGSQVAFAFFSDFQSNTLLHLRESEREVFTYRTPISFAYLLFTSSKLLPNKKYDFYKEGTIREGEKENNLYKEGYYKAGTHVTYFNTNKTINP</sequence>
<proteinExistence type="predicted"/>
<organism evidence="3 4">
    <name type="scientific">Capnocytophaga gingivalis</name>
    <dbReference type="NCBI Taxonomy" id="1017"/>
    <lineage>
        <taxon>Bacteria</taxon>
        <taxon>Pseudomonadati</taxon>
        <taxon>Bacteroidota</taxon>
        <taxon>Flavobacteriia</taxon>
        <taxon>Flavobacteriales</taxon>
        <taxon>Flavobacteriaceae</taxon>
        <taxon>Capnocytophaga</taxon>
    </lineage>
</organism>